<comment type="caution">
    <text evidence="2">The sequence shown here is derived from an EMBL/GenBank/DDBJ whole genome shotgun (WGS) entry which is preliminary data.</text>
</comment>
<dbReference type="SUPFAM" id="SSF53098">
    <property type="entry name" value="Ribonuclease H-like"/>
    <property type="match status" value="1"/>
</dbReference>
<dbReference type="PANTHER" id="PTHR47074:SF48">
    <property type="entry name" value="POLYNUCLEOTIDYL TRANSFERASE, RIBONUCLEASE H-LIKE SUPERFAMILY PROTEIN"/>
    <property type="match status" value="1"/>
</dbReference>
<dbReference type="InterPro" id="IPR036397">
    <property type="entry name" value="RNaseH_sf"/>
</dbReference>
<dbReference type="InterPro" id="IPR002156">
    <property type="entry name" value="RNaseH_domain"/>
</dbReference>
<dbReference type="Pfam" id="PF13456">
    <property type="entry name" value="RVT_3"/>
    <property type="match status" value="1"/>
</dbReference>
<dbReference type="Gene3D" id="3.30.420.10">
    <property type="entry name" value="Ribonuclease H-like superfamily/Ribonuclease H"/>
    <property type="match status" value="1"/>
</dbReference>
<dbReference type="GO" id="GO:0004523">
    <property type="term" value="F:RNA-DNA hybrid ribonuclease activity"/>
    <property type="evidence" value="ECO:0007669"/>
    <property type="project" value="InterPro"/>
</dbReference>
<organism evidence="2">
    <name type="scientific">Sesamum radiatum</name>
    <name type="common">Black benniseed</name>
    <dbReference type="NCBI Taxonomy" id="300843"/>
    <lineage>
        <taxon>Eukaryota</taxon>
        <taxon>Viridiplantae</taxon>
        <taxon>Streptophyta</taxon>
        <taxon>Embryophyta</taxon>
        <taxon>Tracheophyta</taxon>
        <taxon>Spermatophyta</taxon>
        <taxon>Magnoliopsida</taxon>
        <taxon>eudicotyledons</taxon>
        <taxon>Gunneridae</taxon>
        <taxon>Pentapetalae</taxon>
        <taxon>asterids</taxon>
        <taxon>lamiids</taxon>
        <taxon>Lamiales</taxon>
        <taxon>Pedaliaceae</taxon>
        <taxon>Sesamum</taxon>
    </lineage>
</organism>
<dbReference type="GO" id="GO:0003676">
    <property type="term" value="F:nucleic acid binding"/>
    <property type="evidence" value="ECO:0007669"/>
    <property type="project" value="InterPro"/>
</dbReference>
<dbReference type="AlphaFoldDB" id="A0AAW2UU34"/>
<name>A0AAW2UU34_SESRA</name>
<protein>
    <recommendedName>
        <fullName evidence="1">RNase H type-1 domain-containing protein</fullName>
    </recommendedName>
</protein>
<reference evidence="2" key="1">
    <citation type="submission" date="2020-06" db="EMBL/GenBank/DDBJ databases">
        <authorList>
            <person name="Li T."/>
            <person name="Hu X."/>
            <person name="Zhang T."/>
            <person name="Song X."/>
            <person name="Zhang H."/>
            <person name="Dai N."/>
            <person name="Sheng W."/>
            <person name="Hou X."/>
            <person name="Wei L."/>
        </authorList>
    </citation>
    <scope>NUCLEOTIDE SEQUENCE</scope>
    <source>
        <strain evidence="2">G02</strain>
        <tissue evidence="2">Leaf</tissue>
    </source>
</reference>
<dbReference type="InterPro" id="IPR044730">
    <property type="entry name" value="RNase_H-like_dom_plant"/>
</dbReference>
<evidence type="ECO:0000313" key="2">
    <source>
        <dbReference type="EMBL" id="KAL0418871.1"/>
    </source>
</evidence>
<dbReference type="PANTHER" id="PTHR47074">
    <property type="entry name" value="BNAC02G40300D PROTEIN"/>
    <property type="match status" value="1"/>
</dbReference>
<dbReference type="InterPro" id="IPR012337">
    <property type="entry name" value="RNaseH-like_sf"/>
</dbReference>
<dbReference type="CDD" id="cd06222">
    <property type="entry name" value="RNase_H_like"/>
    <property type="match status" value="1"/>
</dbReference>
<gene>
    <name evidence="2" type="ORF">Sradi_1300600</name>
</gene>
<reference evidence="2" key="2">
    <citation type="journal article" date="2024" name="Plant">
        <title>Genomic evolution and insights into agronomic trait innovations of Sesamum species.</title>
        <authorList>
            <person name="Miao H."/>
            <person name="Wang L."/>
            <person name="Qu L."/>
            <person name="Liu H."/>
            <person name="Sun Y."/>
            <person name="Le M."/>
            <person name="Wang Q."/>
            <person name="Wei S."/>
            <person name="Zheng Y."/>
            <person name="Lin W."/>
            <person name="Duan Y."/>
            <person name="Cao H."/>
            <person name="Xiong S."/>
            <person name="Wang X."/>
            <person name="Wei L."/>
            <person name="Li C."/>
            <person name="Ma Q."/>
            <person name="Ju M."/>
            <person name="Zhao R."/>
            <person name="Li G."/>
            <person name="Mu C."/>
            <person name="Tian Q."/>
            <person name="Mei H."/>
            <person name="Zhang T."/>
            <person name="Gao T."/>
            <person name="Zhang H."/>
        </authorList>
    </citation>
    <scope>NUCLEOTIDE SEQUENCE</scope>
    <source>
        <strain evidence="2">G02</strain>
    </source>
</reference>
<dbReference type="EMBL" id="JACGWJ010000005">
    <property type="protein sequence ID" value="KAL0418871.1"/>
    <property type="molecule type" value="Genomic_DNA"/>
</dbReference>
<feature type="domain" description="RNase H type-1" evidence="1">
    <location>
        <begin position="31"/>
        <end position="151"/>
    </location>
</feature>
<sequence length="211" mass="23216">MSAGGHYDTSQNRSYSPFRWSPPGDGVIKLNYDGAMFSSSLEIGIGVIARDSARACVWWKSIRKRWIPKPEMVEALAAREAVFLARRFGWRRIVLEGDCANLRRKLNSHQPDCSTTGALIRDIKCLASEVDICSFLLVRRAANKVAHCLARISTGSGLEGPCFPPSVGKLTRGIALRISLAAMKPTPKDQSGTFQVEDLEIGHRGSYGDLH</sequence>
<evidence type="ECO:0000259" key="1">
    <source>
        <dbReference type="Pfam" id="PF13456"/>
    </source>
</evidence>
<proteinExistence type="predicted"/>
<dbReference type="InterPro" id="IPR052929">
    <property type="entry name" value="RNase_H-like_EbsB-rel"/>
</dbReference>
<accession>A0AAW2UU34</accession>